<name>A0A2H0BF83_UNCKA</name>
<dbReference type="Proteomes" id="UP000228495">
    <property type="component" value="Unassembled WGS sequence"/>
</dbReference>
<reference evidence="1 2" key="1">
    <citation type="submission" date="2017-09" db="EMBL/GenBank/DDBJ databases">
        <title>Depth-based differentiation of microbial function through sediment-hosted aquifers and enrichment of novel symbionts in the deep terrestrial subsurface.</title>
        <authorList>
            <person name="Probst A.J."/>
            <person name="Ladd B."/>
            <person name="Jarett J.K."/>
            <person name="Geller-Mcgrath D.E."/>
            <person name="Sieber C.M."/>
            <person name="Emerson J.B."/>
            <person name="Anantharaman K."/>
            <person name="Thomas B.C."/>
            <person name="Malmstrom R."/>
            <person name="Stieglmeier M."/>
            <person name="Klingl A."/>
            <person name="Woyke T."/>
            <person name="Ryan C.M."/>
            <person name="Banfield J.F."/>
        </authorList>
    </citation>
    <scope>NUCLEOTIDE SEQUENCE [LARGE SCALE GENOMIC DNA]</scope>
    <source>
        <strain evidence="1">CG22_combo_CG10-13_8_21_14_all_39_12</strain>
    </source>
</reference>
<accession>A0A2H0BF83</accession>
<protein>
    <submittedName>
        <fullName evidence="1">Uncharacterized protein</fullName>
    </submittedName>
</protein>
<dbReference type="AlphaFoldDB" id="A0A2H0BF83"/>
<gene>
    <name evidence="1" type="ORF">COX05_03885</name>
</gene>
<sequence length="337" mass="35721">MAEVYPTDEVDMKPGTVVSLTIPTDERAGHAQPLQVGRSIIASDPDILGVVTTKPALLLGSNVENGVAVALIGRVPVIVNDQNGDIKKGDYVTSSSIAGEGMKATQAGMVVGRALSDVSCKDTSNNKQETINICTVTIFTNLSWYDPTHETLAETLVLTTTPIDAGKYKDLTTDKMMINQTLSVLGASKLSDVTVTGSLNIGLLSIDNSSIHVAGGILKLQNTYRSGNVEVFGGKIIMKTDGSIEVTGMVTADQIEANGYTVLGSTIGTATLFADQLSVRVLNDTVTDESEVFITAKSASNKNLAVTEVKNGEFTVVIEEPALIKDLDFSYWIVQTQ</sequence>
<dbReference type="EMBL" id="PCSU01000067">
    <property type="protein sequence ID" value="PIP56284.1"/>
    <property type="molecule type" value="Genomic_DNA"/>
</dbReference>
<organism evidence="1 2">
    <name type="scientific">candidate division WWE3 bacterium CG22_combo_CG10-13_8_21_14_all_39_12</name>
    <dbReference type="NCBI Taxonomy" id="1975094"/>
    <lineage>
        <taxon>Bacteria</taxon>
        <taxon>Katanobacteria</taxon>
    </lineage>
</organism>
<evidence type="ECO:0000313" key="2">
    <source>
        <dbReference type="Proteomes" id="UP000228495"/>
    </source>
</evidence>
<comment type="caution">
    <text evidence="1">The sequence shown here is derived from an EMBL/GenBank/DDBJ whole genome shotgun (WGS) entry which is preliminary data.</text>
</comment>
<evidence type="ECO:0000313" key="1">
    <source>
        <dbReference type="EMBL" id="PIP56284.1"/>
    </source>
</evidence>
<proteinExistence type="predicted"/>